<evidence type="ECO:0000313" key="2">
    <source>
        <dbReference type="Proteomes" id="UP000194236"/>
    </source>
</evidence>
<evidence type="ECO:0008006" key="3">
    <source>
        <dbReference type="Google" id="ProtNLM"/>
    </source>
</evidence>
<reference evidence="1 2" key="1">
    <citation type="submission" date="2017-03" db="EMBL/GenBank/DDBJ databases">
        <title>Genome Survey of Euroglyphus maynei.</title>
        <authorList>
            <person name="Arlian L.G."/>
            <person name="Morgan M.S."/>
            <person name="Rider S.D."/>
        </authorList>
    </citation>
    <scope>NUCLEOTIDE SEQUENCE [LARGE SCALE GENOMIC DNA]</scope>
    <source>
        <strain evidence="1">Arlian Lab</strain>
        <tissue evidence="1">Whole body</tissue>
    </source>
</reference>
<proteinExistence type="predicted"/>
<dbReference type="SUPFAM" id="SSF47473">
    <property type="entry name" value="EF-hand"/>
    <property type="match status" value="1"/>
</dbReference>
<feature type="non-terminal residue" evidence="1">
    <location>
        <position position="181"/>
    </location>
</feature>
<dbReference type="EMBL" id="MUJZ01006175">
    <property type="protein sequence ID" value="OTF82911.1"/>
    <property type="molecule type" value="Genomic_DNA"/>
</dbReference>
<name>A0A1Y3BPL1_EURMA</name>
<dbReference type="OrthoDB" id="256429at2759"/>
<protein>
    <recommendedName>
        <fullName evidence="3">EF-hand domain-containing protein</fullName>
    </recommendedName>
</protein>
<dbReference type="AlphaFoldDB" id="A0A1Y3BPL1"/>
<organism evidence="1 2">
    <name type="scientific">Euroglyphus maynei</name>
    <name type="common">Mayne's house dust mite</name>
    <dbReference type="NCBI Taxonomy" id="6958"/>
    <lineage>
        <taxon>Eukaryota</taxon>
        <taxon>Metazoa</taxon>
        <taxon>Ecdysozoa</taxon>
        <taxon>Arthropoda</taxon>
        <taxon>Chelicerata</taxon>
        <taxon>Arachnida</taxon>
        <taxon>Acari</taxon>
        <taxon>Acariformes</taxon>
        <taxon>Sarcoptiformes</taxon>
        <taxon>Astigmata</taxon>
        <taxon>Psoroptidia</taxon>
        <taxon>Analgoidea</taxon>
        <taxon>Pyroglyphidae</taxon>
        <taxon>Pyroglyphinae</taxon>
        <taxon>Euroglyphus</taxon>
    </lineage>
</organism>
<comment type="caution">
    <text evidence="1">The sequence shown here is derived from an EMBL/GenBank/DDBJ whole genome shotgun (WGS) entry which is preliminary data.</text>
</comment>
<dbReference type="InterPro" id="IPR011992">
    <property type="entry name" value="EF-hand-dom_pair"/>
</dbReference>
<evidence type="ECO:0000313" key="1">
    <source>
        <dbReference type="EMBL" id="OTF82911.1"/>
    </source>
</evidence>
<keyword evidence="2" id="KW-1185">Reference proteome</keyword>
<accession>A0A1Y3BPL1</accession>
<dbReference type="Gene3D" id="1.10.238.10">
    <property type="entry name" value="EF-hand"/>
    <property type="match status" value="1"/>
</dbReference>
<sequence length="181" mass="21650">MKETKISEYSLEEVFLYVPRDPPRNLEEEMLKPIHITEKDVERLYEDFLIHCYPSFSMSIESFKCYMKKHEFEKNDHRLVRFFRGFNYTKTNYLSFHELLLGLACMEPTIQHGKFRVKFIYRFFSDESGVMTKECLRKLLLEMNPDPNTIDSRLKNALNSFNAKEMNNGESIIISERDFVS</sequence>
<dbReference type="Proteomes" id="UP000194236">
    <property type="component" value="Unassembled WGS sequence"/>
</dbReference>
<gene>
    <name evidence="1" type="ORF">BLA29_011040</name>
</gene>